<feature type="transmembrane region" description="Helical" evidence="1">
    <location>
        <begin position="77"/>
        <end position="95"/>
    </location>
</feature>
<feature type="transmembrane region" description="Helical" evidence="1">
    <location>
        <begin position="102"/>
        <end position="125"/>
    </location>
</feature>
<keyword evidence="1" id="KW-0812">Transmembrane</keyword>
<proteinExistence type="predicted"/>
<reference evidence="2 3" key="1">
    <citation type="submission" date="2015-06" db="EMBL/GenBank/DDBJ databases">
        <authorList>
            <person name="Wibberg Daniel"/>
        </authorList>
    </citation>
    <scope>NUCLEOTIDE SEQUENCE [LARGE SCALE GENOMIC DNA]</scope>
    <source>
        <strain evidence="2 3">T3/55T</strain>
    </source>
</reference>
<dbReference type="RefSeq" id="WP_103202347.1">
    <property type="nucleotide sequence ID" value="NZ_CVTD020000013.1"/>
</dbReference>
<evidence type="ECO:0000313" key="3">
    <source>
        <dbReference type="Proteomes" id="UP000236497"/>
    </source>
</evidence>
<evidence type="ECO:0000313" key="2">
    <source>
        <dbReference type="EMBL" id="CRZ34225.1"/>
    </source>
</evidence>
<keyword evidence="3" id="KW-1185">Reference proteome</keyword>
<gene>
    <name evidence="2" type="ORF">HHT355_1022</name>
</gene>
<sequence>MNSKKISLYGLLIALAFIFSYIESLIPMPFALPGIKLGLANLVVIIAMYGIGVKEAFVLSMVRILLVGFTFRDPSTLLFSFAGGLLSWLCMTLLMKLKMFSMIAVSIIGGITHNIGQIIVAIIYVNNPSLIYYLPFLLISGVVSGALIGLLGALTINRLKKIL</sequence>
<feature type="transmembrane region" description="Helical" evidence="1">
    <location>
        <begin position="131"/>
        <end position="156"/>
    </location>
</feature>
<dbReference type="InterPro" id="IPR014535">
    <property type="entry name" value="Hpre_diP_synt_I"/>
</dbReference>
<accession>A0A0H5SGQ8</accession>
<feature type="transmembrane region" description="Helical" evidence="1">
    <location>
        <begin position="6"/>
        <end position="26"/>
    </location>
</feature>
<name>A0A0H5SGQ8_HERHM</name>
<dbReference type="EMBL" id="CVTD020000013">
    <property type="protein sequence ID" value="CRZ34225.1"/>
    <property type="molecule type" value="Genomic_DNA"/>
</dbReference>
<keyword evidence="1" id="KW-1133">Transmembrane helix</keyword>
<feature type="transmembrane region" description="Helical" evidence="1">
    <location>
        <begin position="38"/>
        <end position="71"/>
    </location>
</feature>
<protein>
    <submittedName>
        <fullName evidence="2">Putative membrane protein</fullName>
    </submittedName>
</protein>
<dbReference type="PIRSF" id="PIRSF027391">
    <property type="entry name" value="Hpre_diP_synt_I"/>
    <property type="match status" value="1"/>
</dbReference>
<dbReference type="InterPro" id="IPR010898">
    <property type="entry name" value="Hpre_diP_synth_I"/>
</dbReference>
<dbReference type="AlphaFoldDB" id="A0A0H5SGQ8"/>
<dbReference type="OrthoDB" id="9799095at2"/>
<dbReference type="Pfam" id="PF07456">
    <property type="entry name" value="Hpre_diP_synt_I"/>
    <property type="match status" value="1"/>
</dbReference>
<keyword evidence="1" id="KW-0472">Membrane</keyword>
<evidence type="ECO:0000256" key="1">
    <source>
        <dbReference type="SAM" id="Phobius"/>
    </source>
</evidence>
<organism evidence="2 3">
    <name type="scientific">Herbinix hemicellulosilytica</name>
    <dbReference type="NCBI Taxonomy" id="1564487"/>
    <lineage>
        <taxon>Bacteria</taxon>
        <taxon>Bacillati</taxon>
        <taxon>Bacillota</taxon>
        <taxon>Clostridia</taxon>
        <taxon>Lachnospirales</taxon>
        <taxon>Lachnospiraceae</taxon>
        <taxon>Herbinix</taxon>
    </lineage>
</organism>
<dbReference type="Proteomes" id="UP000236497">
    <property type="component" value="Unassembled WGS sequence"/>
</dbReference>
<dbReference type="Gene3D" id="1.10.1760.20">
    <property type="match status" value="1"/>
</dbReference>